<feature type="compositionally biased region" description="Acidic residues" evidence="1">
    <location>
        <begin position="159"/>
        <end position="171"/>
    </location>
</feature>
<feature type="region of interest" description="Disordered" evidence="1">
    <location>
        <begin position="353"/>
        <end position="439"/>
    </location>
</feature>
<feature type="region of interest" description="Disordered" evidence="1">
    <location>
        <begin position="20"/>
        <end position="55"/>
    </location>
</feature>
<protein>
    <submittedName>
        <fullName evidence="2">Uncharacterized protein</fullName>
    </submittedName>
</protein>
<organism evidence="2 3">
    <name type="scientific">Frieseomelitta varia</name>
    <dbReference type="NCBI Taxonomy" id="561572"/>
    <lineage>
        <taxon>Eukaryota</taxon>
        <taxon>Metazoa</taxon>
        <taxon>Ecdysozoa</taxon>
        <taxon>Arthropoda</taxon>
        <taxon>Hexapoda</taxon>
        <taxon>Insecta</taxon>
        <taxon>Pterygota</taxon>
        <taxon>Neoptera</taxon>
        <taxon>Endopterygota</taxon>
        <taxon>Hymenoptera</taxon>
        <taxon>Apocrita</taxon>
        <taxon>Aculeata</taxon>
        <taxon>Apoidea</taxon>
        <taxon>Anthophila</taxon>
        <taxon>Apidae</taxon>
        <taxon>Frieseomelitta</taxon>
    </lineage>
</organism>
<feature type="compositionally biased region" description="Low complexity" evidence="1">
    <location>
        <begin position="40"/>
        <end position="55"/>
    </location>
</feature>
<evidence type="ECO:0000313" key="3">
    <source>
        <dbReference type="Proteomes" id="UP000655588"/>
    </source>
</evidence>
<comment type="caution">
    <text evidence="2">The sequence shown here is derived from an EMBL/GenBank/DDBJ whole genome shotgun (WGS) entry which is preliminary data.</text>
</comment>
<proteinExistence type="predicted"/>
<dbReference type="Proteomes" id="UP000655588">
    <property type="component" value="Unassembled WGS sequence"/>
</dbReference>
<dbReference type="AlphaFoldDB" id="A0A833RTX8"/>
<feature type="compositionally biased region" description="Basic and acidic residues" evidence="1">
    <location>
        <begin position="251"/>
        <end position="270"/>
    </location>
</feature>
<feature type="compositionally biased region" description="Polar residues" evidence="1">
    <location>
        <begin position="211"/>
        <end position="222"/>
    </location>
</feature>
<evidence type="ECO:0000256" key="1">
    <source>
        <dbReference type="SAM" id="MobiDB-lite"/>
    </source>
</evidence>
<feature type="compositionally biased region" description="Polar residues" evidence="1">
    <location>
        <begin position="273"/>
        <end position="285"/>
    </location>
</feature>
<reference evidence="2" key="1">
    <citation type="submission" date="2019-11" db="EMBL/GenBank/DDBJ databases">
        <title>The nuclear and mitochondrial genomes of Frieseomelitta varia - a highly eusocial stingless bee (Meliponini) with a permanently sterile worker caste.</title>
        <authorList>
            <person name="Freitas F.C.P."/>
            <person name="Lourenco A.P."/>
            <person name="Nunes F.M.F."/>
            <person name="Paschoal A.R."/>
            <person name="Abreu F.C.P."/>
            <person name="Barbin F.O."/>
            <person name="Bataglia L."/>
            <person name="Cardoso-Junior C.A.M."/>
            <person name="Cervoni M.S."/>
            <person name="Silva S.R."/>
            <person name="Dalarmi F."/>
            <person name="Del Lama M.A."/>
            <person name="Depintor T.S."/>
            <person name="Ferreira K.M."/>
            <person name="Goria P.S."/>
            <person name="Jaskot M.C."/>
            <person name="Lago D.C."/>
            <person name="Luna-Lucena D."/>
            <person name="Moda L.M."/>
            <person name="Nascimento L."/>
            <person name="Pedrino M."/>
            <person name="Rabico F.O."/>
            <person name="Sanches F.C."/>
            <person name="Santos D.E."/>
            <person name="Santos C.G."/>
            <person name="Vieira J."/>
            <person name="Lopes T.F."/>
            <person name="Barchuk A.R."/>
            <person name="Hartfelder K."/>
            <person name="Simoes Z.L.P."/>
            <person name="Bitondi M.M.G."/>
            <person name="Pinheiro D.G."/>
        </authorList>
    </citation>
    <scope>NUCLEOTIDE SEQUENCE</scope>
    <source>
        <strain evidence="2">USP_RPSP 00005682</strain>
        <tissue evidence="2">Whole individual</tissue>
    </source>
</reference>
<feature type="compositionally biased region" description="Polar residues" evidence="1">
    <location>
        <begin position="398"/>
        <end position="407"/>
    </location>
</feature>
<feature type="compositionally biased region" description="Basic residues" evidence="1">
    <location>
        <begin position="176"/>
        <end position="185"/>
    </location>
</feature>
<keyword evidence="3" id="KW-1185">Reference proteome</keyword>
<name>A0A833RTX8_9HYME</name>
<sequence>MKQVDSRKSKCVAHSYLDARDHPDSCRKHTQKKSQSFLVSKSSKNPELSSSYYSSPTCCYKPQKNTSIHDSDDAPYLQRDVSRYKPNRDKHCSGYSFNVSSTRNTHYDDELRNIDSFKFTDDKLGDLTGHVVEDVVEEVAEDDREVLAEFLNRDYEEREGFDETDEIDDESDRSPQTRRSRSQRRSKPEALLTKQQRWRGAEQPEPDTWQFHCQQRVSTVQNRPPPSSVAEPEETEPLSEEDFVRTSLRRQPADYRRWSSPRNEPDRYDDVATSMQSNRRASTKPNVDRLMESELNRTRRCDRCGSLSSSKNVPPFKNTCRFDEYCASIPIKGPIGDEPENYEQTFCGRCNVSHGSNDPSGIVDTPSSAYAMKSRRSRETKSPTFYELPEQSQEKFSSDYSRSPSRYQSRKPADRSTENSNRLLHTSRGTARTLPRYVE</sequence>
<dbReference type="EMBL" id="WNWW01000574">
    <property type="protein sequence ID" value="KAF3423360.1"/>
    <property type="molecule type" value="Genomic_DNA"/>
</dbReference>
<feature type="region of interest" description="Disordered" evidence="1">
    <location>
        <begin position="154"/>
        <end position="287"/>
    </location>
</feature>
<accession>A0A833RTX8</accession>
<evidence type="ECO:0000313" key="2">
    <source>
        <dbReference type="EMBL" id="KAF3423360.1"/>
    </source>
</evidence>
<feature type="compositionally biased region" description="Acidic residues" evidence="1">
    <location>
        <begin position="231"/>
        <end position="241"/>
    </location>
</feature>
<feature type="compositionally biased region" description="Polar residues" evidence="1">
    <location>
        <begin position="418"/>
        <end position="430"/>
    </location>
</feature>
<gene>
    <name evidence="2" type="ORF">E2986_05616</name>
</gene>